<dbReference type="InterPro" id="IPR036890">
    <property type="entry name" value="HATPase_C_sf"/>
</dbReference>
<keyword evidence="4" id="KW-1003">Cell membrane</keyword>
<dbReference type="Pfam" id="PF11884">
    <property type="entry name" value="DUF3404"/>
    <property type="match status" value="1"/>
</dbReference>
<evidence type="ECO:0000256" key="10">
    <source>
        <dbReference type="SAM" id="SignalP"/>
    </source>
</evidence>
<feature type="domain" description="Signal transduction histidine kinase dimerisation/phosphoacceptor" evidence="11">
    <location>
        <begin position="277"/>
        <end position="329"/>
    </location>
</feature>
<evidence type="ECO:0000256" key="3">
    <source>
        <dbReference type="ARBA" id="ARBA00012438"/>
    </source>
</evidence>
<gene>
    <name evidence="14" type="ORF">N8M53_04285</name>
</gene>
<keyword evidence="9" id="KW-1133">Transmembrane helix</keyword>
<comment type="catalytic activity">
    <reaction evidence="1">
        <text>ATP + protein L-histidine = ADP + protein N-phospho-L-histidine.</text>
        <dbReference type="EC" id="2.7.13.3"/>
    </reaction>
</comment>
<dbReference type="InterPro" id="IPR050980">
    <property type="entry name" value="2C_sensor_his_kinase"/>
</dbReference>
<name>A0AA47LSG8_9GAMM</name>
<dbReference type="Pfam" id="PF00512">
    <property type="entry name" value="HisKA"/>
    <property type="match status" value="1"/>
</dbReference>
<keyword evidence="8" id="KW-0902">Two-component regulatory system</keyword>
<dbReference type="PANTHER" id="PTHR44936:SF9">
    <property type="entry name" value="SENSOR PROTEIN CREC"/>
    <property type="match status" value="1"/>
</dbReference>
<feature type="signal peptide" evidence="10">
    <location>
        <begin position="1"/>
        <end position="27"/>
    </location>
</feature>
<feature type="chain" id="PRO_5041367554" description="histidine kinase" evidence="10">
    <location>
        <begin position="28"/>
        <end position="472"/>
    </location>
</feature>
<dbReference type="InterPro" id="IPR036097">
    <property type="entry name" value="HisK_dim/P_sf"/>
</dbReference>
<dbReference type="Gene3D" id="1.10.287.130">
    <property type="match status" value="1"/>
</dbReference>
<dbReference type="Gene3D" id="3.30.565.10">
    <property type="entry name" value="Histidine kinase-like ATPase, C-terminal domain"/>
    <property type="match status" value="1"/>
</dbReference>
<dbReference type="RefSeq" id="WP_269579977.1">
    <property type="nucleotide sequence ID" value="NZ_CP114588.1"/>
</dbReference>
<keyword evidence="10" id="KW-0732">Signal</keyword>
<comment type="subcellular location">
    <subcellularLocation>
        <location evidence="2">Cell membrane</location>
        <topology evidence="2">Multi-pass membrane protein</topology>
    </subcellularLocation>
</comment>
<keyword evidence="5" id="KW-0597">Phosphoprotein</keyword>
<dbReference type="GO" id="GO:0000155">
    <property type="term" value="F:phosphorelay sensor kinase activity"/>
    <property type="evidence" value="ECO:0007669"/>
    <property type="project" value="InterPro"/>
</dbReference>
<evidence type="ECO:0000256" key="4">
    <source>
        <dbReference type="ARBA" id="ARBA00022475"/>
    </source>
</evidence>
<accession>A0AA47LSG8</accession>
<dbReference type="InterPro" id="IPR003661">
    <property type="entry name" value="HisK_dim/P_dom"/>
</dbReference>
<feature type="transmembrane region" description="Helical" evidence="9">
    <location>
        <begin position="244"/>
        <end position="265"/>
    </location>
</feature>
<keyword evidence="9" id="KW-0472">Membrane</keyword>
<evidence type="ECO:0000256" key="2">
    <source>
        <dbReference type="ARBA" id="ARBA00004651"/>
    </source>
</evidence>
<dbReference type="EMBL" id="CP114588">
    <property type="protein sequence ID" value="WBA09900.1"/>
    <property type="molecule type" value="Genomic_DNA"/>
</dbReference>
<organism evidence="14 15">
    <name type="scientific">Salinivibrio kushneri</name>
    <dbReference type="NCBI Taxonomy" id="1908198"/>
    <lineage>
        <taxon>Bacteria</taxon>
        <taxon>Pseudomonadati</taxon>
        <taxon>Pseudomonadota</taxon>
        <taxon>Gammaproteobacteria</taxon>
        <taxon>Vibrionales</taxon>
        <taxon>Vibrionaceae</taxon>
        <taxon>Salinivibrio</taxon>
    </lineage>
</organism>
<evidence type="ECO:0000256" key="9">
    <source>
        <dbReference type="SAM" id="Phobius"/>
    </source>
</evidence>
<keyword evidence="7" id="KW-0418">Kinase</keyword>
<evidence type="ECO:0000259" key="11">
    <source>
        <dbReference type="Pfam" id="PF00512"/>
    </source>
</evidence>
<dbReference type="AlphaFoldDB" id="A0AA47LSG8"/>
<sequence>MVHKGGKVVFRALAALLLALLSSQTVASELHTQLKGFYDKAWQTGTLMVAQPALNAYPQSLLVSQSQYPDFEDVDWQDLNALHQVVQTCQPTPSIVSPFLLAAQRFELALCRDEPLSIEWFEQNPLLHPAGGSYAERYVSARGIATPSPELIQRFTLANEKHPLHAALNALSQAGRDALLSGYRAYLDGGRLWLNGEEGWKALSHEQWAPIAEQYRLSLSTDTTGCDYRYGNICNQLHPAYRGVMIAVLVAVFCALIVGLARSLYDRYQQRRERQFILQLLTHELRTPIASLGMTVEMLRSQFDLLEPSTQDVLWRLLADHQRLSQLTETSKGYLSTDKREQFKLQTASLSEWLDNICDCLEVDYTLEQDKTLTLPFYWLSICLKNLIQNAHHHGGDQIWIRVCEDKHVRVCVYDNGVFPSWWQRLWRRYKSSPSERNMGIGLFLVARLMRQMGGKLVIKRHPTCCILELPQ</sequence>
<dbReference type="SUPFAM" id="SSF47384">
    <property type="entry name" value="Homodimeric domain of signal transducing histidine kinase"/>
    <property type="match status" value="1"/>
</dbReference>
<evidence type="ECO:0000313" key="14">
    <source>
        <dbReference type="EMBL" id="WBA09900.1"/>
    </source>
</evidence>
<proteinExistence type="predicted"/>
<dbReference type="CDD" id="cd00082">
    <property type="entry name" value="HisKA"/>
    <property type="match status" value="1"/>
</dbReference>
<dbReference type="Proteomes" id="UP001164748">
    <property type="component" value="Chromosome"/>
</dbReference>
<evidence type="ECO:0000259" key="13">
    <source>
        <dbReference type="Pfam" id="PF11884"/>
    </source>
</evidence>
<feature type="domain" description="Histidine kinase/HSP90-like ATPase" evidence="12">
    <location>
        <begin position="380"/>
        <end position="471"/>
    </location>
</feature>
<dbReference type="PANTHER" id="PTHR44936">
    <property type="entry name" value="SENSOR PROTEIN CREC"/>
    <property type="match status" value="1"/>
</dbReference>
<evidence type="ECO:0000313" key="15">
    <source>
        <dbReference type="Proteomes" id="UP001164748"/>
    </source>
</evidence>
<reference evidence="14" key="1">
    <citation type="submission" date="2022-09" db="EMBL/GenBank/DDBJ databases">
        <authorList>
            <person name="Li Z.-J."/>
        </authorList>
    </citation>
    <scope>NUCLEOTIDE SEQUENCE</scope>
    <source>
        <strain evidence="14">TGB11</strain>
    </source>
</reference>
<evidence type="ECO:0000256" key="5">
    <source>
        <dbReference type="ARBA" id="ARBA00022553"/>
    </source>
</evidence>
<dbReference type="InterPro" id="IPR021821">
    <property type="entry name" value="VxrA_SD"/>
</dbReference>
<evidence type="ECO:0000256" key="6">
    <source>
        <dbReference type="ARBA" id="ARBA00022679"/>
    </source>
</evidence>
<evidence type="ECO:0000256" key="8">
    <source>
        <dbReference type="ARBA" id="ARBA00023012"/>
    </source>
</evidence>
<evidence type="ECO:0000256" key="7">
    <source>
        <dbReference type="ARBA" id="ARBA00022777"/>
    </source>
</evidence>
<evidence type="ECO:0000259" key="12">
    <source>
        <dbReference type="Pfam" id="PF02518"/>
    </source>
</evidence>
<protein>
    <recommendedName>
        <fullName evidence="3">histidine kinase</fullName>
        <ecNumber evidence="3">2.7.13.3</ecNumber>
    </recommendedName>
</protein>
<dbReference type="EC" id="2.7.13.3" evidence="3"/>
<feature type="domain" description="Histidine kinase VxrA sensor" evidence="13">
    <location>
        <begin position="28"/>
        <end position="275"/>
    </location>
</feature>
<keyword evidence="9" id="KW-0812">Transmembrane</keyword>
<keyword evidence="6" id="KW-0808">Transferase</keyword>
<dbReference type="InterPro" id="IPR003594">
    <property type="entry name" value="HATPase_dom"/>
</dbReference>
<dbReference type="SUPFAM" id="SSF55874">
    <property type="entry name" value="ATPase domain of HSP90 chaperone/DNA topoisomerase II/histidine kinase"/>
    <property type="match status" value="1"/>
</dbReference>
<dbReference type="Pfam" id="PF02518">
    <property type="entry name" value="HATPase_c"/>
    <property type="match status" value="1"/>
</dbReference>
<evidence type="ECO:0000256" key="1">
    <source>
        <dbReference type="ARBA" id="ARBA00000085"/>
    </source>
</evidence>